<dbReference type="NCBIfam" id="TIGR02436">
    <property type="entry name" value="four helix bundle protein"/>
    <property type="match status" value="1"/>
</dbReference>
<dbReference type="PANTHER" id="PTHR38471">
    <property type="entry name" value="FOUR HELIX BUNDLE PROTEIN"/>
    <property type="match status" value="1"/>
</dbReference>
<sequence length="111" mass="12761">MIEDRSFEFSLKIIKLVKNLKENNEYIFADQLLRSSTSIGANVAEAGAGQSRKDFISKMAIASKEARETRYWLRLIDKANLTDLCMQEYLDEVDQIVKILTKIVKTSQEKI</sequence>
<dbReference type="EMBL" id="JBHUHU010000001">
    <property type="protein sequence ID" value="MFD2098690.1"/>
    <property type="molecule type" value="Genomic_DNA"/>
</dbReference>
<dbReference type="InterPro" id="IPR012657">
    <property type="entry name" value="23S_rRNA-intervening_sequence"/>
</dbReference>
<dbReference type="PANTHER" id="PTHR38471:SF2">
    <property type="entry name" value="FOUR HELIX BUNDLE PROTEIN"/>
    <property type="match status" value="1"/>
</dbReference>
<name>A0ABW4XUD9_9FLAO</name>
<dbReference type="Pfam" id="PF05635">
    <property type="entry name" value="23S_rRNA_IVP"/>
    <property type="match status" value="1"/>
</dbReference>
<evidence type="ECO:0000313" key="1">
    <source>
        <dbReference type="EMBL" id="MFD2098690.1"/>
    </source>
</evidence>
<accession>A0ABW4XUD9</accession>
<dbReference type="PIRSF" id="PIRSF035652">
    <property type="entry name" value="CHP02436"/>
    <property type="match status" value="1"/>
</dbReference>
<dbReference type="Proteomes" id="UP001597342">
    <property type="component" value="Unassembled WGS sequence"/>
</dbReference>
<organism evidence="1 2">
    <name type="scientific">Flagellimonas iocasae</name>
    <dbReference type="NCBI Taxonomy" id="2055905"/>
    <lineage>
        <taxon>Bacteria</taxon>
        <taxon>Pseudomonadati</taxon>
        <taxon>Bacteroidota</taxon>
        <taxon>Flavobacteriia</taxon>
        <taxon>Flavobacteriales</taxon>
        <taxon>Flavobacteriaceae</taxon>
        <taxon>Flagellimonas</taxon>
    </lineage>
</organism>
<keyword evidence="2" id="KW-1185">Reference proteome</keyword>
<comment type="caution">
    <text evidence="1">The sequence shown here is derived from an EMBL/GenBank/DDBJ whole genome shotgun (WGS) entry which is preliminary data.</text>
</comment>
<evidence type="ECO:0000313" key="2">
    <source>
        <dbReference type="Proteomes" id="UP001597342"/>
    </source>
</evidence>
<protein>
    <submittedName>
        <fullName evidence="1">Four helix bundle protein</fullName>
    </submittedName>
</protein>
<reference evidence="2" key="1">
    <citation type="journal article" date="2019" name="Int. J. Syst. Evol. Microbiol.">
        <title>The Global Catalogue of Microorganisms (GCM) 10K type strain sequencing project: providing services to taxonomists for standard genome sequencing and annotation.</title>
        <authorList>
            <consortium name="The Broad Institute Genomics Platform"/>
            <consortium name="The Broad Institute Genome Sequencing Center for Infectious Disease"/>
            <person name="Wu L."/>
            <person name="Ma J."/>
        </authorList>
    </citation>
    <scope>NUCLEOTIDE SEQUENCE [LARGE SCALE GENOMIC DNA]</scope>
    <source>
        <strain evidence="2">JCM 3389</strain>
    </source>
</reference>
<dbReference type="InterPro" id="IPR036583">
    <property type="entry name" value="23S_rRNA_IVS_sf"/>
</dbReference>
<gene>
    <name evidence="1" type="ORF">ACFSJE_02820</name>
</gene>
<dbReference type="Gene3D" id="1.20.1440.60">
    <property type="entry name" value="23S rRNA-intervening sequence"/>
    <property type="match status" value="1"/>
</dbReference>
<dbReference type="SUPFAM" id="SSF158446">
    <property type="entry name" value="IVS-encoded protein-like"/>
    <property type="match status" value="1"/>
</dbReference>
<proteinExistence type="predicted"/>
<dbReference type="RefSeq" id="WP_379829462.1">
    <property type="nucleotide sequence ID" value="NZ_JBHUHU010000001.1"/>
</dbReference>